<sequence>MSGESTTLDLFLSSCQKEGVKQPNTTLMDFFRNHPSVEDIEEIDLSKNYIGNRGILAVLRVIEYLPSFRFLNCSNQKLYNTDLNDESVKGNETVDRIVEVFKAHPTANALDISHNPISNYAGRKLLALTQTNLRICRVELSETRVDFSLRSRITQQCEKNTIALWEGQGSTQEEECAFGEGPVWVPTQAPADLTAIGGGKSRRRTVRGDGIDPEKAKLFKPPFFEKSEEDIRLISSLLMHNVLFSFLNTQDIKTVACAMRRVVFKQDECIMEAGQTTCDKLYVIQFGNADIIKEGQKVYLKTEGTAVGELELMYQTPVVATVKVCTPELVAWVLDRDTYRNLVMGTAIRRREAYIQFLTNVPFLSGLDNYEKLQLADALSSDEFEPGDYILHYGAEGEWLYIIMDGVVEVIGRDMDGQPKHVCEFTQGDHFGELEFLSNHKNVADVVAKTHIITAKLNRRHFEMCLGPVIDVLKRNTDDPKYEYYQNVLRSGAAAISQPVA</sequence>
<dbReference type="PRINTS" id="PR00103">
    <property type="entry name" value="CAMPKINASE"/>
</dbReference>
<evidence type="ECO:0000313" key="2">
    <source>
        <dbReference type="EMBL" id="CCC52986.1"/>
    </source>
</evidence>
<evidence type="ECO:0000259" key="1">
    <source>
        <dbReference type="PROSITE" id="PS50042"/>
    </source>
</evidence>
<dbReference type="PANTHER" id="PTHR11635">
    <property type="entry name" value="CAMP-DEPENDENT PROTEIN KINASE REGULATORY CHAIN"/>
    <property type="match status" value="1"/>
</dbReference>
<dbReference type="FunFam" id="3.80.10.10:FF:000650">
    <property type="entry name" value="Protein kinase A regulatory subunit"/>
    <property type="match status" value="1"/>
</dbReference>
<dbReference type="OMA" id="QCEKNTI"/>
<reference evidence="2" key="1">
    <citation type="journal article" date="2012" name="Proc. Natl. Acad. Sci. U.S.A.">
        <title>Antigenic diversity is generated by distinct evolutionary mechanisms in African trypanosome species.</title>
        <authorList>
            <person name="Jackson A.P."/>
            <person name="Berry A."/>
            <person name="Aslett M."/>
            <person name="Allison H.C."/>
            <person name="Burton P."/>
            <person name="Vavrova-Anderson J."/>
            <person name="Brown R."/>
            <person name="Browne H."/>
            <person name="Corton N."/>
            <person name="Hauser H."/>
            <person name="Gamble J."/>
            <person name="Gilderthorp R."/>
            <person name="Marcello L."/>
            <person name="McQuillan J."/>
            <person name="Otto T.D."/>
            <person name="Quail M.A."/>
            <person name="Sanders M.J."/>
            <person name="van Tonder A."/>
            <person name="Ginger M.L."/>
            <person name="Field M.C."/>
            <person name="Barry J.D."/>
            <person name="Hertz-Fowler C."/>
            <person name="Berriman M."/>
        </authorList>
    </citation>
    <scope>NUCLEOTIDE SEQUENCE</scope>
    <source>
        <strain evidence="2">Y486</strain>
    </source>
</reference>
<name>G0UAZ9_TRYVY</name>
<dbReference type="InterPro" id="IPR000595">
    <property type="entry name" value="cNMP-bd_dom"/>
</dbReference>
<dbReference type="InterPro" id="IPR050503">
    <property type="entry name" value="cAMP-dep_PK_reg_su-like"/>
</dbReference>
<dbReference type="SUPFAM" id="SSF52047">
    <property type="entry name" value="RNI-like"/>
    <property type="match status" value="1"/>
</dbReference>
<dbReference type="GO" id="GO:0005952">
    <property type="term" value="C:cAMP-dependent protein kinase complex"/>
    <property type="evidence" value="ECO:0007669"/>
    <property type="project" value="InterPro"/>
</dbReference>
<dbReference type="SMART" id="SM00100">
    <property type="entry name" value="cNMP"/>
    <property type="match status" value="2"/>
</dbReference>
<dbReference type="AlphaFoldDB" id="G0UAZ9"/>
<dbReference type="GO" id="GO:0004862">
    <property type="term" value="F:cAMP-dependent protein kinase inhibitor activity"/>
    <property type="evidence" value="ECO:0007669"/>
    <property type="project" value="TreeGrafter"/>
</dbReference>
<protein>
    <recommendedName>
        <fullName evidence="1">Cyclic nucleotide-binding domain-containing protein</fullName>
    </recommendedName>
</protein>
<dbReference type="FunFam" id="2.60.120.10:FF:000148">
    <property type="entry name" value="Protein kinase A regulatory subunit"/>
    <property type="match status" value="1"/>
</dbReference>
<feature type="domain" description="Cyclic nucleotide-binding" evidence="1">
    <location>
        <begin position="363"/>
        <end position="479"/>
    </location>
</feature>
<dbReference type="GO" id="GO:0005829">
    <property type="term" value="C:cytosol"/>
    <property type="evidence" value="ECO:0007669"/>
    <property type="project" value="TreeGrafter"/>
</dbReference>
<dbReference type="GO" id="GO:0034236">
    <property type="term" value="F:protein kinase A catalytic subunit binding"/>
    <property type="evidence" value="ECO:0007669"/>
    <property type="project" value="TreeGrafter"/>
</dbReference>
<dbReference type="InterPro" id="IPR018490">
    <property type="entry name" value="cNMP-bd_dom_sf"/>
</dbReference>
<dbReference type="PANTHER" id="PTHR11635:SF152">
    <property type="entry name" value="CAMP-DEPENDENT PROTEIN KINASE TYPE I REGULATORY SUBUNIT-RELATED"/>
    <property type="match status" value="1"/>
</dbReference>
<dbReference type="Gene3D" id="2.60.120.10">
    <property type="entry name" value="Jelly Rolls"/>
    <property type="match status" value="2"/>
</dbReference>
<dbReference type="VEuPathDB" id="TriTrypDB:TvY486_1104700"/>
<dbReference type="Pfam" id="PF00027">
    <property type="entry name" value="cNMP_binding"/>
    <property type="match status" value="2"/>
</dbReference>
<dbReference type="InterPro" id="IPR014710">
    <property type="entry name" value="RmlC-like_jellyroll"/>
</dbReference>
<dbReference type="GO" id="GO:0030552">
    <property type="term" value="F:cAMP binding"/>
    <property type="evidence" value="ECO:0007669"/>
    <property type="project" value="TreeGrafter"/>
</dbReference>
<feature type="domain" description="Cyclic nucleotide-binding" evidence="1">
    <location>
        <begin position="243"/>
        <end position="360"/>
    </location>
</feature>
<accession>G0UAZ9</accession>
<gene>
    <name evidence="2" type="ORF">TVY486_1104700</name>
</gene>
<dbReference type="InterPro" id="IPR032675">
    <property type="entry name" value="LRR_dom_sf"/>
</dbReference>
<dbReference type="EMBL" id="HE573027">
    <property type="protein sequence ID" value="CCC52986.1"/>
    <property type="molecule type" value="Genomic_DNA"/>
</dbReference>
<dbReference type="CDD" id="cd00038">
    <property type="entry name" value="CAP_ED"/>
    <property type="match status" value="2"/>
</dbReference>
<dbReference type="Gene3D" id="3.80.10.10">
    <property type="entry name" value="Ribonuclease Inhibitor"/>
    <property type="match status" value="1"/>
</dbReference>
<dbReference type="PROSITE" id="PS50042">
    <property type="entry name" value="CNMP_BINDING_3"/>
    <property type="match status" value="2"/>
</dbReference>
<organism evidence="2">
    <name type="scientific">Trypanosoma vivax (strain Y486)</name>
    <dbReference type="NCBI Taxonomy" id="1055687"/>
    <lineage>
        <taxon>Eukaryota</taxon>
        <taxon>Discoba</taxon>
        <taxon>Euglenozoa</taxon>
        <taxon>Kinetoplastea</taxon>
        <taxon>Metakinetoplastina</taxon>
        <taxon>Trypanosomatida</taxon>
        <taxon>Trypanosomatidae</taxon>
        <taxon>Trypanosoma</taxon>
        <taxon>Duttonella</taxon>
    </lineage>
</organism>
<dbReference type="SUPFAM" id="SSF51206">
    <property type="entry name" value="cAMP-binding domain-like"/>
    <property type="match status" value="2"/>
</dbReference>
<proteinExistence type="predicted"/>